<dbReference type="SUPFAM" id="SSF48403">
    <property type="entry name" value="Ankyrin repeat"/>
    <property type="match status" value="1"/>
</dbReference>
<gene>
    <name evidence="4" type="ORF">TraAM80_01049</name>
</gene>
<dbReference type="PROSITE" id="PS50297">
    <property type="entry name" value="ANK_REP_REGION"/>
    <property type="match status" value="2"/>
</dbReference>
<keyword evidence="4" id="KW-0647">Proteasome</keyword>
<keyword evidence="1" id="KW-0677">Repeat</keyword>
<protein>
    <submittedName>
        <fullName evidence="4">26S proteasome non-ATPase regulatory subunit 10</fullName>
    </submittedName>
</protein>
<evidence type="ECO:0000313" key="5">
    <source>
        <dbReference type="Proteomes" id="UP000283634"/>
    </source>
</evidence>
<evidence type="ECO:0000256" key="1">
    <source>
        <dbReference type="ARBA" id="ARBA00022737"/>
    </source>
</evidence>
<dbReference type="GeneID" id="40324982"/>
<keyword evidence="5" id="KW-1185">Reference proteome</keyword>
<dbReference type="GO" id="GO:0010468">
    <property type="term" value="P:regulation of gene expression"/>
    <property type="evidence" value="ECO:0007669"/>
    <property type="project" value="TreeGrafter"/>
</dbReference>
<dbReference type="AlphaFoldDB" id="A0A422P0K3"/>
<feature type="repeat" description="ANK" evidence="3">
    <location>
        <begin position="213"/>
        <end position="245"/>
    </location>
</feature>
<dbReference type="Gene3D" id="1.25.40.20">
    <property type="entry name" value="Ankyrin repeat-containing domain"/>
    <property type="match status" value="2"/>
</dbReference>
<dbReference type="InterPro" id="IPR002110">
    <property type="entry name" value="Ankyrin_rpt"/>
</dbReference>
<comment type="caution">
    <text evidence="4">The sequence shown here is derived from an EMBL/GenBank/DDBJ whole genome shotgun (WGS) entry which is preliminary data.</text>
</comment>
<dbReference type="PANTHER" id="PTHR24124:SF14">
    <property type="entry name" value="CHROMOSOME UNDETERMINED SCAFFOLD_25, WHOLE GENOME SHOTGUN SEQUENCE"/>
    <property type="match status" value="1"/>
</dbReference>
<accession>A0A422P0K3</accession>
<proteinExistence type="predicted"/>
<evidence type="ECO:0000256" key="3">
    <source>
        <dbReference type="PROSITE-ProRule" id="PRU00023"/>
    </source>
</evidence>
<dbReference type="GO" id="GO:0005634">
    <property type="term" value="C:nucleus"/>
    <property type="evidence" value="ECO:0007669"/>
    <property type="project" value="TreeGrafter"/>
</dbReference>
<dbReference type="GO" id="GO:0000502">
    <property type="term" value="C:proteasome complex"/>
    <property type="evidence" value="ECO:0007669"/>
    <property type="project" value="UniProtKB-KW"/>
</dbReference>
<feature type="repeat" description="ANK" evidence="3">
    <location>
        <begin position="180"/>
        <end position="212"/>
    </location>
</feature>
<sequence>MSSHLSELCKASEVGPIVEQLKQLCPQRLNFDTDEEKEEVPVASGFTRDAHERMRCTFEGIWGYQDDDGRTALHWAVAMQNFALAHTLMKAPYFALALSEDHDGVSPFITACMVAAPEEFLRELLETAAAQRSWKVIREQDGMNTTLENATADVCLRGAAIVDNPLMEQELVILNQADSHGNTPLLHAAGRGKLAIVRFLLQLGASIDHQNRRGQSALHRATSRGATDVVEELVATSQKVHSRAEHRRWMNLQDYRGNTTLFYASMDNNEELGRYLLRHGVDREIKNKEGKEFWEV</sequence>
<evidence type="ECO:0000256" key="2">
    <source>
        <dbReference type="ARBA" id="ARBA00023043"/>
    </source>
</evidence>
<dbReference type="InterPro" id="IPR036770">
    <property type="entry name" value="Ankyrin_rpt-contain_sf"/>
</dbReference>
<keyword evidence="2 3" id="KW-0040">ANK repeat</keyword>
<feature type="repeat" description="ANK" evidence="3">
    <location>
        <begin position="256"/>
        <end position="288"/>
    </location>
</feature>
<dbReference type="EMBL" id="MKGL01000020">
    <property type="protein sequence ID" value="RNF11260.1"/>
    <property type="molecule type" value="Genomic_DNA"/>
</dbReference>
<dbReference type="RefSeq" id="XP_029242070.1">
    <property type="nucleotide sequence ID" value="XM_029378104.1"/>
</dbReference>
<dbReference type="SMART" id="SM00248">
    <property type="entry name" value="ANK"/>
    <property type="match status" value="5"/>
</dbReference>
<dbReference type="PROSITE" id="PS50088">
    <property type="entry name" value="ANK_REPEAT"/>
    <property type="match status" value="3"/>
</dbReference>
<organism evidence="4 5">
    <name type="scientific">Trypanosoma rangeli</name>
    <dbReference type="NCBI Taxonomy" id="5698"/>
    <lineage>
        <taxon>Eukaryota</taxon>
        <taxon>Discoba</taxon>
        <taxon>Euglenozoa</taxon>
        <taxon>Kinetoplastea</taxon>
        <taxon>Metakinetoplastina</taxon>
        <taxon>Trypanosomatida</taxon>
        <taxon>Trypanosomatidae</taxon>
        <taxon>Trypanosoma</taxon>
        <taxon>Herpetosoma</taxon>
    </lineage>
</organism>
<name>A0A422P0K3_TRYRA</name>
<dbReference type="Proteomes" id="UP000283634">
    <property type="component" value="Unassembled WGS sequence"/>
</dbReference>
<dbReference type="OrthoDB" id="1577640at2759"/>
<reference evidence="4 5" key="1">
    <citation type="journal article" date="2018" name="BMC Genomics">
        <title>Genomic comparison of Trypanosoma conorhini and Trypanosoma rangeli to Trypanosoma cruzi strains of high and low virulence.</title>
        <authorList>
            <person name="Bradwell K.R."/>
            <person name="Koparde V.N."/>
            <person name="Matveyev A.V."/>
            <person name="Serrano M.G."/>
            <person name="Alves J.M."/>
            <person name="Parikh H."/>
            <person name="Huang B."/>
            <person name="Lee V."/>
            <person name="Espinosa-Alvarez O."/>
            <person name="Ortiz P.A."/>
            <person name="Costa-Martins A.G."/>
            <person name="Teixeira M.M."/>
            <person name="Buck G.A."/>
        </authorList>
    </citation>
    <scope>NUCLEOTIDE SEQUENCE [LARGE SCALE GENOMIC DNA]</scope>
    <source>
        <strain evidence="4 5">AM80</strain>
    </source>
</reference>
<evidence type="ECO:0000313" key="4">
    <source>
        <dbReference type="EMBL" id="RNF11260.1"/>
    </source>
</evidence>
<dbReference type="OMA" id="CLHRAVN"/>
<dbReference type="Pfam" id="PF00023">
    <property type="entry name" value="Ank"/>
    <property type="match status" value="1"/>
</dbReference>
<dbReference type="Pfam" id="PF12796">
    <property type="entry name" value="Ank_2"/>
    <property type="match status" value="1"/>
</dbReference>
<dbReference type="PANTHER" id="PTHR24124">
    <property type="entry name" value="ANKYRIN REPEAT FAMILY A"/>
    <property type="match status" value="1"/>
</dbReference>